<proteinExistence type="inferred from homology"/>
<dbReference type="Pfam" id="PF04290">
    <property type="entry name" value="DctQ"/>
    <property type="match status" value="1"/>
</dbReference>
<feature type="transmembrane region" description="Helical" evidence="9">
    <location>
        <begin position="106"/>
        <end position="131"/>
    </location>
</feature>
<keyword evidence="3" id="KW-1003">Cell membrane</keyword>
<evidence type="ECO:0000256" key="8">
    <source>
        <dbReference type="ARBA" id="ARBA00038436"/>
    </source>
</evidence>
<evidence type="ECO:0000256" key="1">
    <source>
        <dbReference type="ARBA" id="ARBA00004429"/>
    </source>
</evidence>
<dbReference type="PANTHER" id="PTHR35011">
    <property type="entry name" value="2,3-DIKETO-L-GULONATE TRAP TRANSPORTER SMALL PERMEASE PROTEIN YIAM"/>
    <property type="match status" value="1"/>
</dbReference>
<evidence type="ECO:0000256" key="2">
    <source>
        <dbReference type="ARBA" id="ARBA00022448"/>
    </source>
</evidence>
<feature type="transmembrane region" description="Helical" evidence="9">
    <location>
        <begin position="67"/>
        <end position="85"/>
    </location>
</feature>
<keyword evidence="6 9" id="KW-1133">Transmembrane helix</keyword>
<evidence type="ECO:0000256" key="9">
    <source>
        <dbReference type="RuleBase" id="RU369079"/>
    </source>
</evidence>
<dbReference type="InterPro" id="IPR055348">
    <property type="entry name" value="DctQ"/>
</dbReference>
<keyword evidence="12" id="KW-1185">Reference proteome</keyword>
<comment type="caution">
    <text evidence="11">The sequence shown here is derived from an EMBL/GenBank/DDBJ whole genome shotgun (WGS) entry which is preliminary data.</text>
</comment>
<evidence type="ECO:0000256" key="3">
    <source>
        <dbReference type="ARBA" id="ARBA00022475"/>
    </source>
</evidence>
<keyword evidence="5 9" id="KW-0812">Transmembrane</keyword>
<gene>
    <name evidence="11" type="ORF">V6X30_06565</name>
</gene>
<dbReference type="Proteomes" id="UP001556637">
    <property type="component" value="Unassembled WGS sequence"/>
</dbReference>
<evidence type="ECO:0000313" key="11">
    <source>
        <dbReference type="EMBL" id="MEX0431057.1"/>
    </source>
</evidence>
<comment type="subcellular location">
    <subcellularLocation>
        <location evidence="1 9">Cell inner membrane</location>
        <topology evidence="1 9">Multi-pass membrane protein</topology>
    </subcellularLocation>
</comment>
<comment type="subunit">
    <text evidence="9">The complex comprises the extracytoplasmic solute receptor protein and the two transmembrane proteins.</text>
</comment>
<evidence type="ECO:0000256" key="4">
    <source>
        <dbReference type="ARBA" id="ARBA00022519"/>
    </source>
</evidence>
<keyword evidence="4 9" id="KW-0997">Cell inner membrane</keyword>
<protein>
    <recommendedName>
        <fullName evidence="9">TRAP transporter small permease protein</fullName>
    </recommendedName>
</protein>
<organism evidence="11 12">
    <name type="scientific">Spiribacter insolitus</name>
    <dbReference type="NCBI Taxonomy" id="3122417"/>
    <lineage>
        <taxon>Bacteria</taxon>
        <taxon>Pseudomonadati</taxon>
        <taxon>Pseudomonadota</taxon>
        <taxon>Gammaproteobacteria</taxon>
        <taxon>Chromatiales</taxon>
        <taxon>Ectothiorhodospiraceae</taxon>
        <taxon>Spiribacter</taxon>
    </lineage>
</organism>
<name>A0ABV3T8L8_9GAMM</name>
<feature type="transmembrane region" description="Helical" evidence="9">
    <location>
        <begin position="143"/>
        <end position="167"/>
    </location>
</feature>
<evidence type="ECO:0000256" key="6">
    <source>
        <dbReference type="ARBA" id="ARBA00022989"/>
    </source>
</evidence>
<comment type="function">
    <text evidence="9">Part of the tripartite ATP-independent periplasmic (TRAP) transport system.</text>
</comment>
<evidence type="ECO:0000259" key="10">
    <source>
        <dbReference type="Pfam" id="PF04290"/>
    </source>
</evidence>
<dbReference type="EMBL" id="JBAKFF010000001">
    <property type="protein sequence ID" value="MEX0431057.1"/>
    <property type="molecule type" value="Genomic_DNA"/>
</dbReference>
<evidence type="ECO:0000256" key="5">
    <source>
        <dbReference type="ARBA" id="ARBA00022692"/>
    </source>
</evidence>
<accession>A0ABV3T8L8</accession>
<feature type="domain" description="Tripartite ATP-independent periplasmic transporters DctQ component" evidence="10">
    <location>
        <begin position="46"/>
        <end position="174"/>
    </location>
</feature>
<feature type="transmembrane region" description="Helical" evidence="9">
    <location>
        <begin position="33"/>
        <end position="55"/>
    </location>
</feature>
<reference evidence="11 12" key="1">
    <citation type="submission" date="2024-02" db="EMBL/GenBank/DDBJ databases">
        <title>New especies of Spiribacter isolated from saline water.</title>
        <authorList>
            <person name="Leon M.J."/>
            <person name="De La Haba R."/>
            <person name="Sanchez-Porro C."/>
            <person name="Ventosa A."/>
        </authorList>
    </citation>
    <scope>NUCLEOTIDE SEQUENCE [LARGE SCALE GENOMIC DNA]</scope>
    <source>
        <strain evidence="12">ag22IC4-189</strain>
    </source>
</reference>
<dbReference type="RefSeq" id="WP_367983824.1">
    <property type="nucleotide sequence ID" value="NZ_JBAKFF010000001.1"/>
</dbReference>
<keyword evidence="2 9" id="KW-0813">Transport</keyword>
<sequence>MSVEEDEAAEKAYRSDLPGPLGLLDTFLARLEAVILALGVLLMATNTIANVVGRFALGQSIFFSGEINRILIIMITFAGIGYAARHGRHIRMSAIYDAFPVYGRKVLMIVIALFTSATMFFLLYFSVWYIIDVRESGRVLPALGFPIWTIYVWVPLGFGITGIQYLLTAIKNLREKDVYLSTAMVDGYSDTETEV</sequence>
<evidence type="ECO:0000313" key="12">
    <source>
        <dbReference type="Proteomes" id="UP001556637"/>
    </source>
</evidence>
<keyword evidence="7 9" id="KW-0472">Membrane</keyword>
<dbReference type="InterPro" id="IPR007387">
    <property type="entry name" value="TRAP_DctQ"/>
</dbReference>
<comment type="similarity">
    <text evidence="8 9">Belongs to the TRAP transporter small permease family.</text>
</comment>
<evidence type="ECO:0000256" key="7">
    <source>
        <dbReference type="ARBA" id="ARBA00023136"/>
    </source>
</evidence>